<keyword evidence="3" id="KW-0378">Hydrolase</keyword>
<protein>
    <recommendedName>
        <fullName evidence="7">26S proteasome regulatory subunit RPN11 C-terminal domain-containing protein</fullName>
    </recommendedName>
</protein>
<accession>A0AAV8TSH8</accession>
<dbReference type="Pfam" id="PF23594">
    <property type="entry name" value="RPN11_C"/>
    <property type="match status" value="1"/>
</dbReference>
<keyword evidence="2" id="KW-0479">Metal-binding</keyword>
<evidence type="ECO:0000256" key="2">
    <source>
        <dbReference type="ARBA" id="ARBA00022723"/>
    </source>
</evidence>
<evidence type="ECO:0000259" key="7">
    <source>
        <dbReference type="Pfam" id="PF23594"/>
    </source>
</evidence>
<proteinExistence type="predicted"/>
<gene>
    <name evidence="8" type="ORF">K2173_008993</name>
</gene>
<keyword evidence="4" id="KW-0862">Zinc</keyword>
<evidence type="ECO:0000313" key="8">
    <source>
        <dbReference type="EMBL" id="KAJ8769911.1"/>
    </source>
</evidence>
<evidence type="ECO:0000256" key="6">
    <source>
        <dbReference type="ARBA" id="ARBA00023049"/>
    </source>
</evidence>
<comment type="caution">
    <text evidence="8">The sequence shown here is derived from an EMBL/GenBank/DDBJ whole genome shotgun (WGS) entry which is preliminary data.</text>
</comment>
<keyword evidence="1" id="KW-0645">Protease</keyword>
<evidence type="ECO:0000313" key="9">
    <source>
        <dbReference type="Proteomes" id="UP001159364"/>
    </source>
</evidence>
<feature type="domain" description="26S proteasome regulatory subunit RPN11 C-terminal" evidence="7">
    <location>
        <begin position="174"/>
        <end position="245"/>
    </location>
</feature>
<keyword evidence="9" id="KW-1185">Reference proteome</keyword>
<dbReference type="InterPro" id="IPR050242">
    <property type="entry name" value="JAMM_MPN+_peptidase_M67A"/>
</dbReference>
<dbReference type="InterPro" id="IPR056263">
    <property type="entry name" value="RPN11_C"/>
</dbReference>
<sequence>MTTLIFFYSPTKLRMNLKKREFILKESSGSDVELREVPEPQTHIEMEQEPQVDTLNVQPMVQGTHTIQTCTQEVSSHPGDGGTEGHLDRTRKVAIDAFRLINPQTMMLGQEPRQTTSNLGHPNKPSIQLSFLQMLLALIHGLNRLYYSIAINYRKNELEEKMLLNLHKKKWTNGLTLRLFETHSKTNEQTVQEMLNLAIKYNKEVQEEDELPPEKLAIANVGRQDAKKHLEEHVSNLMSSNIVQSSDSGYHARHSCVLVSALLSRLQYCRLFSSRKIMSL</sequence>
<keyword evidence="6" id="KW-0482">Metalloprotease</keyword>
<dbReference type="PANTHER" id="PTHR10410">
    <property type="entry name" value="EUKARYOTIC TRANSLATION INITIATION FACTOR 3 -RELATED"/>
    <property type="match status" value="1"/>
</dbReference>
<evidence type="ECO:0000256" key="3">
    <source>
        <dbReference type="ARBA" id="ARBA00022801"/>
    </source>
</evidence>
<dbReference type="Gene3D" id="3.40.140.10">
    <property type="entry name" value="Cytidine Deaminase, domain 2"/>
    <property type="match status" value="1"/>
</dbReference>
<dbReference type="Proteomes" id="UP001159364">
    <property type="component" value="Linkage Group LG03"/>
</dbReference>
<dbReference type="GO" id="GO:0000502">
    <property type="term" value="C:proteasome complex"/>
    <property type="evidence" value="ECO:0007669"/>
    <property type="project" value="UniProtKB-KW"/>
</dbReference>
<dbReference type="GO" id="GO:0006508">
    <property type="term" value="P:proteolysis"/>
    <property type="evidence" value="ECO:0007669"/>
    <property type="project" value="UniProtKB-KW"/>
</dbReference>
<reference evidence="8 9" key="1">
    <citation type="submission" date="2021-09" db="EMBL/GenBank/DDBJ databases">
        <title>Genomic insights and catalytic innovation underlie evolution of tropane alkaloids biosynthesis.</title>
        <authorList>
            <person name="Wang Y.-J."/>
            <person name="Tian T."/>
            <person name="Huang J.-P."/>
            <person name="Huang S.-X."/>
        </authorList>
    </citation>
    <scope>NUCLEOTIDE SEQUENCE [LARGE SCALE GENOMIC DNA]</scope>
    <source>
        <strain evidence="8">KIB-2018</strain>
        <tissue evidence="8">Leaf</tissue>
    </source>
</reference>
<dbReference type="AlphaFoldDB" id="A0AAV8TSH8"/>
<dbReference type="EMBL" id="JAIWQS010000003">
    <property type="protein sequence ID" value="KAJ8769911.1"/>
    <property type="molecule type" value="Genomic_DNA"/>
</dbReference>
<evidence type="ECO:0000256" key="1">
    <source>
        <dbReference type="ARBA" id="ARBA00022670"/>
    </source>
</evidence>
<name>A0AAV8TSH8_9ROSI</name>
<evidence type="ECO:0000256" key="5">
    <source>
        <dbReference type="ARBA" id="ARBA00022942"/>
    </source>
</evidence>
<organism evidence="8 9">
    <name type="scientific">Erythroxylum novogranatense</name>
    <dbReference type="NCBI Taxonomy" id="1862640"/>
    <lineage>
        <taxon>Eukaryota</taxon>
        <taxon>Viridiplantae</taxon>
        <taxon>Streptophyta</taxon>
        <taxon>Embryophyta</taxon>
        <taxon>Tracheophyta</taxon>
        <taxon>Spermatophyta</taxon>
        <taxon>Magnoliopsida</taxon>
        <taxon>eudicotyledons</taxon>
        <taxon>Gunneridae</taxon>
        <taxon>Pentapetalae</taxon>
        <taxon>rosids</taxon>
        <taxon>fabids</taxon>
        <taxon>Malpighiales</taxon>
        <taxon>Erythroxylaceae</taxon>
        <taxon>Erythroxylum</taxon>
    </lineage>
</organism>
<dbReference type="GO" id="GO:0046872">
    <property type="term" value="F:metal ion binding"/>
    <property type="evidence" value="ECO:0007669"/>
    <property type="project" value="UniProtKB-KW"/>
</dbReference>
<evidence type="ECO:0000256" key="4">
    <source>
        <dbReference type="ARBA" id="ARBA00022833"/>
    </source>
</evidence>
<dbReference type="GO" id="GO:0008237">
    <property type="term" value="F:metallopeptidase activity"/>
    <property type="evidence" value="ECO:0007669"/>
    <property type="project" value="UniProtKB-KW"/>
</dbReference>
<keyword evidence="5" id="KW-0647">Proteasome</keyword>